<proteinExistence type="predicted"/>
<dbReference type="VEuPathDB" id="FungiDB:PSHT_02765"/>
<dbReference type="VEuPathDB" id="FungiDB:PSTT_14042"/>
<keyword evidence="2" id="KW-1185">Reference proteome</keyword>
<dbReference type="Proteomes" id="UP000238274">
    <property type="component" value="Unassembled WGS sequence"/>
</dbReference>
<dbReference type="EMBL" id="PKSM01000024">
    <property type="protein sequence ID" value="POW21128.1"/>
    <property type="molecule type" value="Genomic_DNA"/>
</dbReference>
<sequence>MSDMAQSKNEPNDKLNLQLPGKQGNFIIRFQRLTTFVERCYVPADQHHDRATIEVLMSTSSIDEAGLKEITLDRLQSTLPLLKSQLTALAALARLLDLSCLQQQTESRIKRVMLLQAVFGQTMDYINFDIALVGTESTCKAKRSNDQDLGRVNVNELLKSSNGGLSPGELEFHTQAHGVLACHRYTHKQAARFIDTTIEPIDGFKWAPAQKGWTGQLERADVRWRKMRMDMGKNWNIRGVGSRELPMTLTDGVNFQDVFDSPYYFMIPISEDHSPTNRAEQHASTYSTNEAGAKETALNRLQRTLPAWKRQLAAYSRLLDPPESQEEAETNLEAVLHAAAELQATTQYLAVDITTVQSEPTRSDDHHLKRLKSYRLHKIHSMLTAACDLIRGSYLKGNEIFGYLEIGLSPEESERRGTQQMALKEAALVIGLAIECIKESDWHLALKYWKSDSKYITRLLENFLEDNTRC</sequence>
<reference evidence="2" key="3">
    <citation type="journal article" date="2018" name="Mol. Plant Microbe Interact.">
        <title>Genome sequence resources for the wheat stripe rust pathogen (Puccinia striiformis f. sp. tritici) and the barley stripe rust pathogen (Puccinia striiformis f. sp. hordei).</title>
        <authorList>
            <person name="Xia C."/>
            <person name="Wang M."/>
            <person name="Yin C."/>
            <person name="Cornejo O.E."/>
            <person name="Hulbert S.H."/>
            <person name="Chen X."/>
        </authorList>
    </citation>
    <scope>NUCLEOTIDE SEQUENCE [LARGE SCALE GENOMIC DNA]</scope>
    <source>
        <strain evidence="2">93TX-2</strain>
    </source>
</reference>
<name>A0A2S4WHE3_9BASI</name>
<protein>
    <submittedName>
        <fullName evidence="1">Uncharacterized protein</fullName>
    </submittedName>
</protein>
<gene>
    <name evidence="1" type="ORF">PSHT_02765</name>
</gene>
<dbReference type="PANTHER" id="PTHR33069">
    <property type="entry name" value="CHROMOSOME 7, WHOLE GENOME SHOTGUN SEQUENCE-RELATED"/>
    <property type="match status" value="1"/>
</dbReference>
<organism evidence="1 2">
    <name type="scientific">Puccinia striiformis</name>
    <dbReference type="NCBI Taxonomy" id="27350"/>
    <lineage>
        <taxon>Eukaryota</taxon>
        <taxon>Fungi</taxon>
        <taxon>Dikarya</taxon>
        <taxon>Basidiomycota</taxon>
        <taxon>Pucciniomycotina</taxon>
        <taxon>Pucciniomycetes</taxon>
        <taxon>Pucciniales</taxon>
        <taxon>Pucciniaceae</taxon>
        <taxon>Puccinia</taxon>
    </lineage>
</organism>
<dbReference type="PANTHER" id="PTHR33069:SF3">
    <property type="entry name" value="DYNEIN HEAVY CHAIN TAIL DOMAIN-CONTAINING PROTEIN"/>
    <property type="match status" value="1"/>
</dbReference>
<evidence type="ECO:0000313" key="1">
    <source>
        <dbReference type="EMBL" id="POW21128.1"/>
    </source>
</evidence>
<dbReference type="VEuPathDB" id="FungiDB:PSTT_14041"/>
<reference evidence="2" key="2">
    <citation type="journal article" date="2018" name="BMC Genomics">
        <title>Genomic insights into host adaptation between the wheat stripe rust pathogen (Puccinia striiformis f. sp. tritici) and the barley stripe rust pathogen (Puccinia striiformis f. sp. hordei).</title>
        <authorList>
            <person name="Xia C."/>
            <person name="Wang M."/>
            <person name="Yin C."/>
            <person name="Cornejo O.E."/>
            <person name="Hulbert S.H."/>
            <person name="Chen X."/>
        </authorList>
    </citation>
    <scope>NUCLEOTIDE SEQUENCE [LARGE SCALE GENOMIC DNA]</scope>
    <source>
        <strain evidence="2">93TX-2</strain>
    </source>
</reference>
<dbReference type="AlphaFoldDB" id="A0A2S4WHE3"/>
<evidence type="ECO:0000313" key="2">
    <source>
        <dbReference type="Proteomes" id="UP000238274"/>
    </source>
</evidence>
<reference evidence="1 2" key="1">
    <citation type="submission" date="2017-12" db="EMBL/GenBank/DDBJ databases">
        <title>Gene loss provides genomic basis for host adaptation in cereal stripe rust fungi.</title>
        <authorList>
            <person name="Xia C."/>
        </authorList>
    </citation>
    <scope>NUCLEOTIDE SEQUENCE [LARGE SCALE GENOMIC DNA]</scope>
    <source>
        <strain evidence="1 2">93TX-2</strain>
    </source>
</reference>
<comment type="caution">
    <text evidence="1">The sequence shown here is derived from an EMBL/GenBank/DDBJ whole genome shotgun (WGS) entry which is preliminary data.</text>
</comment>
<accession>A0A2S4WHE3</accession>